<reference evidence="1 2" key="1">
    <citation type="submission" date="2018-09" db="EMBL/GenBank/DDBJ databases">
        <title>Genome sequencing of strain 6GH32-13.</title>
        <authorList>
            <person name="Weon H.-Y."/>
            <person name="Heo J."/>
            <person name="Kwon S.-W."/>
        </authorList>
    </citation>
    <scope>NUCLEOTIDE SEQUENCE [LARGE SCALE GENOMIC DNA]</scope>
    <source>
        <strain evidence="1 2">5GH32-13</strain>
    </source>
</reference>
<protein>
    <recommendedName>
        <fullName evidence="3">DKNYY family protein</fullName>
    </recommendedName>
</protein>
<dbReference type="KEGG" id="pseg:D3H65_11950"/>
<keyword evidence="2" id="KW-1185">Reference proteome</keyword>
<organism evidence="1 2">
    <name type="scientific">Paraflavitalea soli</name>
    <dbReference type="NCBI Taxonomy" id="2315862"/>
    <lineage>
        <taxon>Bacteria</taxon>
        <taxon>Pseudomonadati</taxon>
        <taxon>Bacteroidota</taxon>
        <taxon>Chitinophagia</taxon>
        <taxon>Chitinophagales</taxon>
        <taxon>Chitinophagaceae</taxon>
        <taxon>Paraflavitalea</taxon>
    </lineage>
</organism>
<evidence type="ECO:0008006" key="3">
    <source>
        <dbReference type="Google" id="ProtNLM"/>
    </source>
</evidence>
<dbReference type="EMBL" id="CP032157">
    <property type="protein sequence ID" value="AXY74649.1"/>
    <property type="molecule type" value="Genomic_DNA"/>
</dbReference>
<proteinExistence type="predicted"/>
<gene>
    <name evidence="1" type="ORF">D3H65_11950</name>
</gene>
<evidence type="ECO:0000313" key="1">
    <source>
        <dbReference type="EMBL" id="AXY74649.1"/>
    </source>
</evidence>
<dbReference type="Proteomes" id="UP000263900">
    <property type="component" value="Chromosome"/>
</dbReference>
<dbReference type="InterPro" id="IPR027375">
    <property type="entry name" value="DKNYY"/>
</dbReference>
<evidence type="ECO:0000313" key="2">
    <source>
        <dbReference type="Proteomes" id="UP000263900"/>
    </source>
</evidence>
<dbReference type="RefSeq" id="WP_119050534.1">
    <property type="nucleotide sequence ID" value="NZ_CP032157.1"/>
</dbReference>
<dbReference type="AlphaFoldDB" id="A0A3B7MMS5"/>
<name>A0A3B7MMS5_9BACT</name>
<accession>A0A3B7MMS5</accession>
<dbReference type="OrthoDB" id="1327275at2"/>
<sequence>MKDSNIVIGFKVMRWVFRTILMILGVIPFSRCSSGYKQKDGKVTFNGKEIGGKGFIVLNESFAKNDTTVYYKERAFEYADVATFVALDEHYAKDKDKAYYCDEYREGQSYYLTKKQTIVTIDNAMPASFESIQNDYARDGRQAYYKGIAFAVKDVASLSVIEGRFLKDKYQVYFEKKPVKNADVNSFRILSSNYASDTNRIYYYGFHNDRYNGIHEVPCNRATFTLLEYPYSKDDRAVFYIYTTIKGADANSFTVIGDEFSKDKHHVYKGTKILKGAEPATFKIPPQADSLSDHF</sequence>
<dbReference type="Pfam" id="PF13644">
    <property type="entry name" value="DKNYY"/>
    <property type="match status" value="2"/>
</dbReference>